<reference evidence="3 4" key="1">
    <citation type="submission" date="2017-08" db="EMBL/GenBank/DDBJ databases">
        <title>Lysobacter sylvestris genome.</title>
        <authorList>
            <person name="Zhang D.-C."/>
            <person name="Albuquerque L."/>
            <person name="Franca L."/>
            <person name="Froufe H.J.C."/>
            <person name="Barroso C."/>
            <person name="Egas C."/>
            <person name="Da Costa M."/>
            <person name="Margesin R."/>
        </authorList>
    </citation>
    <scope>NUCLEOTIDE SEQUENCE [LARGE SCALE GENOMIC DNA]</scope>
    <source>
        <strain evidence="3 4">AM20-91</strain>
    </source>
</reference>
<keyword evidence="1" id="KW-0732">Signal</keyword>
<dbReference type="SUPFAM" id="SSF56601">
    <property type="entry name" value="beta-lactamase/transpeptidase-like"/>
    <property type="match status" value="1"/>
</dbReference>
<evidence type="ECO:0000259" key="2">
    <source>
        <dbReference type="Pfam" id="PF00144"/>
    </source>
</evidence>
<protein>
    <submittedName>
        <fullName evidence="3">Beta-lactamase class C and other penicillin binding protein</fullName>
    </submittedName>
</protein>
<dbReference type="InterPro" id="IPR050491">
    <property type="entry name" value="AmpC-like"/>
</dbReference>
<dbReference type="PANTHER" id="PTHR46825:SF9">
    <property type="entry name" value="BETA-LACTAMASE-RELATED DOMAIN-CONTAINING PROTEIN"/>
    <property type="match status" value="1"/>
</dbReference>
<dbReference type="EMBL" id="NPZB01000001">
    <property type="protein sequence ID" value="PNS09508.1"/>
    <property type="molecule type" value="Genomic_DNA"/>
</dbReference>
<feature type="signal peptide" evidence="1">
    <location>
        <begin position="1"/>
        <end position="24"/>
    </location>
</feature>
<name>A0A2K1Q395_9GAMM</name>
<sequence>MRIPPIVIRYLLAFTAVLPVCASAQLAPDTVRSIDAIVAKALEDKSVPSVSIAIVKDGKLAYAQAYGVARIDQGLKATTRMRYKIGSNTKQFVAAAMLLLVQDGKVSLDDKVARFLPDLTRAGDVTVRQLLAHTAGYPDYYPLDYVAPFMAKPTTVDAILANWGKRPLSFEPGSRWEYSNTGYAIAGRIIEKASGMSLDAFIRTHITDKLDMRSVVDTSATAWDACDPQGYEVAALGPPHPARPEGRYWIWAAGNLAMTASDLARWDIALLHDVILSKASRQEISKENLLSGGTGTNYGLGLFVRTTPEGRLRWDHGGEASGFRSQNTVFPNDDTAIVVLTNGTGATSEKVTGEVEALLFAPSVDPAAPLALNKVRALFAQLQDGHPDRSMMSDGLSAYFSEQVIADFAASLKPMGDIVNIVEARSDHRGGLAYRFFRIKSADKTVGVSTYFTPDGKLDQFLVYPR</sequence>
<evidence type="ECO:0000313" key="4">
    <source>
        <dbReference type="Proteomes" id="UP000236220"/>
    </source>
</evidence>
<dbReference type="Gene3D" id="3.40.710.10">
    <property type="entry name" value="DD-peptidase/beta-lactamase superfamily"/>
    <property type="match status" value="1"/>
</dbReference>
<dbReference type="InterPro" id="IPR001466">
    <property type="entry name" value="Beta-lactam-related"/>
</dbReference>
<feature type="chain" id="PRO_5014408508" evidence="1">
    <location>
        <begin position="25"/>
        <end position="466"/>
    </location>
</feature>
<feature type="domain" description="Beta-lactamase-related" evidence="2">
    <location>
        <begin position="34"/>
        <end position="349"/>
    </location>
</feature>
<organism evidence="3 4">
    <name type="scientific">Solilutibacter silvestris</name>
    <dbReference type="NCBI Taxonomy" id="1645665"/>
    <lineage>
        <taxon>Bacteria</taxon>
        <taxon>Pseudomonadati</taxon>
        <taxon>Pseudomonadota</taxon>
        <taxon>Gammaproteobacteria</taxon>
        <taxon>Lysobacterales</taxon>
        <taxon>Lysobacteraceae</taxon>
        <taxon>Solilutibacter</taxon>
    </lineage>
</organism>
<evidence type="ECO:0000313" key="3">
    <source>
        <dbReference type="EMBL" id="PNS09508.1"/>
    </source>
</evidence>
<evidence type="ECO:0000256" key="1">
    <source>
        <dbReference type="SAM" id="SignalP"/>
    </source>
</evidence>
<gene>
    <name evidence="3" type="ORF">Lysil_1137</name>
</gene>
<dbReference type="AlphaFoldDB" id="A0A2K1Q395"/>
<keyword evidence="4" id="KW-1185">Reference proteome</keyword>
<comment type="caution">
    <text evidence="3">The sequence shown here is derived from an EMBL/GenBank/DDBJ whole genome shotgun (WGS) entry which is preliminary data.</text>
</comment>
<dbReference type="InterPro" id="IPR012338">
    <property type="entry name" value="Beta-lactam/transpept-like"/>
</dbReference>
<dbReference type="Pfam" id="PF00144">
    <property type="entry name" value="Beta-lactamase"/>
    <property type="match status" value="1"/>
</dbReference>
<dbReference type="Proteomes" id="UP000236220">
    <property type="component" value="Unassembled WGS sequence"/>
</dbReference>
<accession>A0A2K1Q395</accession>
<dbReference type="PANTHER" id="PTHR46825">
    <property type="entry name" value="D-ALANYL-D-ALANINE-CARBOXYPEPTIDASE/ENDOPEPTIDASE AMPH"/>
    <property type="match status" value="1"/>
</dbReference>
<proteinExistence type="predicted"/>